<sequence>MTFEAIGRIKSALQIVVDLDSSQEEIEYRWNLSKQISQHSKLFLEGRISGGDFLDLAETTEIDIDQYADEVEENLEKIGLFL</sequence>
<dbReference type="EMBL" id="SRRZ01000135">
    <property type="protein sequence ID" value="NQE37536.1"/>
    <property type="molecule type" value="Genomic_DNA"/>
</dbReference>
<keyword evidence="2" id="KW-1185">Reference proteome</keyword>
<protein>
    <submittedName>
        <fullName evidence="1">Uncharacterized protein</fullName>
    </submittedName>
</protein>
<name>A0ABX2D4P2_9CYAN</name>
<accession>A0ABX2D4P2</accession>
<proteinExistence type="predicted"/>
<evidence type="ECO:0000313" key="2">
    <source>
        <dbReference type="Proteomes" id="UP000702425"/>
    </source>
</evidence>
<evidence type="ECO:0000313" key="1">
    <source>
        <dbReference type="EMBL" id="NQE37536.1"/>
    </source>
</evidence>
<comment type="caution">
    <text evidence="1">The sequence shown here is derived from an EMBL/GenBank/DDBJ whole genome shotgun (WGS) entry which is preliminary data.</text>
</comment>
<organism evidence="1 2">
    <name type="scientific">Microcoleus asticus IPMA8</name>
    <dbReference type="NCBI Taxonomy" id="2563858"/>
    <lineage>
        <taxon>Bacteria</taxon>
        <taxon>Bacillati</taxon>
        <taxon>Cyanobacteriota</taxon>
        <taxon>Cyanophyceae</taxon>
        <taxon>Oscillatoriophycideae</taxon>
        <taxon>Oscillatoriales</taxon>
        <taxon>Microcoleaceae</taxon>
        <taxon>Microcoleus</taxon>
        <taxon>Microcoleus asticus</taxon>
    </lineage>
</organism>
<dbReference type="RefSeq" id="WP_172191657.1">
    <property type="nucleotide sequence ID" value="NZ_CAWPPK010000041.1"/>
</dbReference>
<gene>
    <name evidence="1" type="ORF">E5S67_05309</name>
</gene>
<dbReference type="Proteomes" id="UP000702425">
    <property type="component" value="Unassembled WGS sequence"/>
</dbReference>
<reference evidence="1 2" key="1">
    <citation type="journal article" date="2020" name="Sci. Rep.">
        <title>A novel cyanobacterial geosmin producer, revising GeoA distribution and dispersion patterns in Bacteria.</title>
        <authorList>
            <person name="Churro C."/>
            <person name="Semedo-Aguiar A.P."/>
            <person name="Silva A.D."/>
            <person name="Pereira-Leal J.B."/>
            <person name="Leite R.B."/>
        </authorList>
    </citation>
    <scope>NUCLEOTIDE SEQUENCE [LARGE SCALE GENOMIC DNA]</scope>
    <source>
        <strain evidence="1 2">IPMA8</strain>
    </source>
</reference>